<feature type="chain" id="PRO_5012295731" description="Venom dipeptidyl peptidase 4" evidence="4">
    <location>
        <begin position="24"/>
        <end position="747"/>
    </location>
</feature>
<dbReference type="Pfam" id="PF00930">
    <property type="entry name" value="DPPIV_N"/>
    <property type="match status" value="1"/>
</dbReference>
<sequence length="747" mass="85526">MHFPKLLAFFAILGCYLFTPVANIPLQNRNDKTPWALLEALSAGSQIRSSNITWITDDELYYTHTDRSIHKFNAATGSDSIFVTSEFLNTYSSSSSFTLSPDNTKILVRYDVEEIFRHSYIAKYDVFDIASKTSIKIHNGEKLQYCAWSPIKDRLAYVYNNNVFIHFDDSIELPITSDGINGVVYNGIPDWVYEEEVLSSGSAMWWAPDGGYLAVGVFNDTSVETFKYFLYGEAENPEYQYPKEVDLKYPKPGTNNPVVALRIFDLSLNPTYVTVTAPIDIVSNDHILQNVAWTRDQKLLITWLNRRQNIASLQLCSVTGDCHEVKRIEEPKGWVSMGNPQCLKQSDSCMFTYWIDNWYQVWKLNLATGDNLAAKRGNFTVLRLYGYDEVNDKVFYQATLDYDPSIYHVFSNDDCLTCSLKDVDGAECKSAAAAFSKGFSYYTVTCSGPNPSYTKVIETKTNQAIKDWELNTAFRDRLETKLRPTIQYMNVTLDDGFTGFAKLMLPPNLDKNKKYPMIVYVYGGPNSVRVTNAFTVGFEGYMTTNREVIYVQIDGRGTGNKGKDLLFSVNNHLGEYEVVDQIAVTKFLQANLPYVDRERCGIWGWSYGGYMTARTLAQDNDRVFQCGISVAPVTSWLYYDTIYTERYMGLPTLEDNLWKYMNTSVLEEVENFRNHDFMLIHGSGDDNVHYQQSLMLAKVLQAHDILFEEMTYTDENHSIGNFLPHLYHTMDHFWINCLNLDVPEDEE</sequence>
<dbReference type="EMBL" id="GFDG01001189">
    <property type="protein sequence ID" value="JAV17610.1"/>
    <property type="molecule type" value="Transcribed_RNA"/>
</dbReference>
<dbReference type="FunFam" id="3.40.50.1820:FF:000003">
    <property type="entry name" value="Dipeptidyl peptidase 4"/>
    <property type="match status" value="1"/>
</dbReference>
<feature type="signal peptide" evidence="4">
    <location>
        <begin position="1"/>
        <end position="23"/>
    </location>
</feature>
<evidence type="ECO:0000256" key="2">
    <source>
        <dbReference type="ARBA" id="ARBA00023180"/>
    </source>
</evidence>
<dbReference type="PANTHER" id="PTHR11731">
    <property type="entry name" value="PROTEASE FAMILY S9B,C DIPEPTIDYL-PEPTIDASE IV-RELATED"/>
    <property type="match status" value="1"/>
</dbReference>
<comment type="similarity">
    <text evidence="1">Belongs to the peptidase S9B family. DPPIV subfamily.</text>
</comment>
<feature type="domain" description="Dipeptidylpeptidase IV N-terminal" evidence="6">
    <location>
        <begin position="100"/>
        <end position="451"/>
    </location>
</feature>
<dbReference type="SUPFAM" id="SSF82171">
    <property type="entry name" value="DPP6 N-terminal domain-like"/>
    <property type="match status" value="1"/>
</dbReference>
<evidence type="ECO:0000259" key="5">
    <source>
        <dbReference type="Pfam" id="PF00326"/>
    </source>
</evidence>
<evidence type="ECO:0000256" key="3">
    <source>
        <dbReference type="ARBA" id="ARBA00072929"/>
    </source>
</evidence>
<dbReference type="SUPFAM" id="SSF53474">
    <property type="entry name" value="alpha/beta-Hydrolases"/>
    <property type="match status" value="1"/>
</dbReference>
<reference evidence="7" key="1">
    <citation type="submission" date="2017-01" db="EMBL/GenBank/DDBJ databases">
        <title>An insight into the sialome and mialome of the horn fly, Haematobia irritans.</title>
        <authorList>
            <person name="Breijo M."/>
            <person name="Boiani M."/>
            <person name="Ures X."/>
            <person name="Rocha S."/>
            <person name="Sequeira M."/>
            <person name="Ribeiro J.M."/>
        </authorList>
    </citation>
    <scope>NUCLEOTIDE SEQUENCE</scope>
</reference>
<dbReference type="AlphaFoldDB" id="A0A1L8EFV7"/>
<evidence type="ECO:0000313" key="7">
    <source>
        <dbReference type="EMBL" id="JAV17610.1"/>
    </source>
</evidence>
<dbReference type="InterPro" id="IPR050278">
    <property type="entry name" value="Serine_Prot_S9B/DPPIV"/>
</dbReference>
<dbReference type="InterPro" id="IPR029058">
    <property type="entry name" value="AB_hydrolase_fold"/>
</dbReference>
<proteinExistence type="inferred from homology"/>
<evidence type="ECO:0000256" key="1">
    <source>
        <dbReference type="ARBA" id="ARBA00010036"/>
    </source>
</evidence>
<organism evidence="7">
    <name type="scientific">Haematobia irritans</name>
    <name type="common">Horn fly</name>
    <name type="synonym">Conops irritans</name>
    <dbReference type="NCBI Taxonomy" id="7368"/>
    <lineage>
        <taxon>Eukaryota</taxon>
        <taxon>Metazoa</taxon>
        <taxon>Ecdysozoa</taxon>
        <taxon>Arthropoda</taxon>
        <taxon>Hexapoda</taxon>
        <taxon>Insecta</taxon>
        <taxon>Pterygota</taxon>
        <taxon>Neoptera</taxon>
        <taxon>Endopterygota</taxon>
        <taxon>Diptera</taxon>
        <taxon>Brachycera</taxon>
        <taxon>Muscomorpha</taxon>
        <taxon>Muscoidea</taxon>
        <taxon>Muscidae</taxon>
        <taxon>Haematobia</taxon>
    </lineage>
</organism>
<evidence type="ECO:0000259" key="6">
    <source>
        <dbReference type="Pfam" id="PF00930"/>
    </source>
</evidence>
<dbReference type="Pfam" id="PF00326">
    <property type="entry name" value="Peptidase_S9"/>
    <property type="match status" value="1"/>
</dbReference>
<keyword evidence="4" id="KW-0732">Signal</keyword>
<protein>
    <recommendedName>
        <fullName evidence="3">Venom dipeptidyl peptidase 4</fullName>
    </recommendedName>
</protein>
<feature type="domain" description="Peptidase S9 prolyl oligopeptidase catalytic" evidence="5">
    <location>
        <begin position="539"/>
        <end position="739"/>
    </location>
</feature>
<name>A0A1L8EFV7_HAEIR</name>
<accession>A0A1L8EFV7</accession>
<dbReference type="InterPro" id="IPR002469">
    <property type="entry name" value="Peptidase_S9B_N"/>
</dbReference>
<dbReference type="Gene3D" id="2.140.10.30">
    <property type="entry name" value="Dipeptidylpeptidase IV, N-terminal domain"/>
    <property type="match status" value="1"/>
</dbReference>
<dbReference type="PANTHER" id="PTHR11731:SF154">
    <property type="entry name" value="VENOM DIPEPTIDYL PEPTIDASE 4-LIKE PROTEIN"/>
    <property type="match status" value="1"/>
</dbReference>
<dbReference type="GO" id="GO:0008236">
    <property type="term" value="F:serine-type peptidase activity"/>
    <property type="evidence" value="ECO:0007669"/>
    <property type="project" value="InterPro"/>
</dbReference>
<dbReference type="GO" id="GO:0008239">
    <property type="term" value="F:dipeptidyl-peptidase activity"/>
    <property type="evidence" value="ECO:0007669"/>
    <property type="project" value="TreeGrafter"/>
</dbReference>
<dbReference type="Gene3D" id="3.40.50.1820">
    <property type="entry name" value="alpha/beta hydrolase"/>
    <property type="match status" value="1"/>
</dbReference>
<dbReference type="GO" id="GO:0005886">
    <property type="term" value="C:plasma membrane"/>
    <property type="evidence" value="ECO:0007669"/>
    <property type="project" value="TreeGrafter"/>
</dbReference>
<keyword evidence="2" id="KW-0325">Glycoprotein</keyword>
<dbReference type="GO" id="GO:0006508">
    <property type="term" value="P:proteolysis"/>
    <property type="evidence" value="ECO:0007669"/>
    <property type="project" value="InterPro"/>
</dbReference>
<dbReference type="InterPro" id="IPR001375">
    <property type="entry name" value="Peptidase_S9_cat"/>
</dbReference>
<evidence type="ECO:0000256" key="4">
    <source>
        <dbReference type="SAM" id="SignalP"/>
    </source>
</evidence>